<dbReference type="Proteomes" id="UP001212841">
    <property type="component" value="Unassembled WGS sequence"/>
</dbReference>
<dbReference type="PROSITE" id="PS50297">
    <property type="entry name" value="ANK_REP_REGION"/>
    <property type="match status" value="1"/>
</dbReference>
<name>A0AAD5SE09_9FUNG</name>
<evidence type="ECO:0000313" key="5">
    <source>
        <dbReference type="Proteomes" id="UP001212841"/>
    </source>
</evidence>
<evidence type="ECO:0000256" key="1">
    <source>
        <dbReference type="ARBA" id="ARBA00022737"/>
    </source>
</evidence>
<evidence type="ECO:0000313" key="4">
    <source>
        <dbReference type="EMBL" id="KAJ3051691.1"/>
    </source>
</evidence>
<dbReference type="GO" id="GO:0004842">
    <property type="term" value="F:ubiquitin-protein transferase activity"/>
    <property type="evidence" value="ECO:0007669"/>
    <property type="project" value="TreeGrafter"/>
</dbReference>
<dbReference type="PANTHER" id="PTHR24171">
    <property type="entry name" value="ANKYRIN REPEAT DOMAIN-CONTAINING PROTEIN 39-RELATED"/>
    <property type="match status" value="1"/>
</dbReference>
<reference evidence="4" key="1">
    <citation type="submission" date="2020-05" db="EMBL/GenBank/DDBJ databases">
        <title>Phylogenomic resolution of chytrid fungi.</title>
        <authorList>
            <person name="Stajich J.E."/>
            <person name="Amses K."/>
            <person name="Simmons R."/>
            <person name="Seto K."/>
            <person name="Myers J."/>
            <person name="Bonds A."/>
            <person name="Quandt C.A."/>
            <person name="Barry K."/>
            <person name="Liu P."/>
            <person name="Grigoriev I."/>
            <person name="Longcore J.E."/>
            <person name="James T.Y."/>
        </authorList>
    </citation>
    <scope>NUCLEOTIDE SEQUENCE</scope>
    <source>
        <strain evidence="4">JEL0318</strain>
    </source>
</reference>
<dbReference type="GO" id="GO:0085020">
    <property type="term" value="P:protein K6-linked ubiquitination"/>
    <property type="evidence" value="ECO:0007669"/>
    <property type="project" value="TreeGrafter"/>
</dbReference>
<keyword evidence="2 3" id="KW-0040">ANK repeat</keyword>
<feature type="non-terminal residue" evidence="4">
    <location>
        <position position="1"/>
    </location>
</feature>
<dbReference type="InterPro" id="IPR036770">
    <property type="entry name" value="Ankyrin_rpt-contain_sf"/>
</dbReference>
<dbReference type="PANTHER" id="PTHR24171:SF11">
    <property type="entry name" value="26S PROTEASOME NON-ATPASE REGULATORY SUBUNIT 10"/>
    <property type="match status" value="1"/>
</dbReference>
<evidence type="ECO:0000256" key="2">
    <source>
        <dbReference type="ARBA" id="ARBA00023043"/>
    </source>
</evidence>
<organism evidence="4 5">
    <name type="scientific">Rhizophlyctis rosea</name>
    <dbReference type="NCBI Taxonomy" id="64517"/>
    <lineage>
        <taxon>Eukaryota</taxon>
        <taxon>Fungi</taxon>
        <taxon>Fungi incertae sedis</taxon>
        <taxon>Chytridiomycota</taxon>
        <taxon>Chytridiomycota incertae sedis</taxon>
        <taxon>Chytridiomycetes</taxon>
        <taxon>Rhizophlyctidales</taxon>
        <taxon>Rhizophlyctidaceae</taxon>
        <taxon>Rhizophlyctis</taxon>
    </lineage>
</organism>
<accession>A0AAD5SE09</accession>
<dbReference type="SUPFAM" id="SSF48403">
    <property type="entry name" value="Ankyrin repeat"/>
    <property type="match status" value="1"/>
</dbReference>
<protein>
    <recommendedName>
        <fullName evidence="6">Ankyrin repeat domain-containing protein</fullName>
    </recommendedName>
</protein>
<dbReference type="PROSITE" id="PS50088">
    <property type="entry name" value="ANK_REPEAT"/>
    <property type="match status" value="1"/>
</dbReference>
<feature type="repeat" description="ANK" evidence="3">
    <location>
        <begin position="93"/>
        <end position="125"/>
    </location>
</feature>
<comment type="caution">
    <text evidence="4">The sequence shown here is derived from an EMBL/GenBank/DDBJ whole genome shotgun (WGS) entry which is preliminary data.</text>
</comment>
<dbReference type="AlphaFoldDB" id="A0AAD5SE09"/>
<dbReference type="Gene3D" id="1.25.40.20">
    <property type="entry name" value="Ankyrin repeat-containing domain"/>
    <property type="match status" value="1"/>
</dbReference>
<proteinExistence type="predicted"/>
<gene>
    <name evidence="4" type="ORF">HK097_007277</name>
</gene>
<sequence>MATIEALFEAIKKQDPEQVRSLILQNKQLTSLRHRDPSIKFDPDVELDAYKFLGAYIGAVTALQLAILLGLDSIAKDIVERSLKDDLDITFGGENTSLHLATFLGARDIVKLLLEQGASKTVANSKGFTPLDIVDDPEMRVLFEGSV</sequence>
<evidence type="ECO:0008006" key="6">
    <source>
        <dbReference type="Google" id="ProtNLM"/>
    </source>
</evidence>
<keyword evidence="1" id="KW-0677">Repeat</keyword>
<dbReference type="EMBL" id="JADGJD010000367">
    <property type="protein sequence ID" value="KAJ3051691.1"/>
    <property type="molecule type" value="Genomic_DNA"/>
</dbReference>
<dbReference type="Pfam" id="PF12796">
    <property type="entry name" value="Ank_2"/>
    <property type="match status" value="1"/>
</dbReference>
<keyword evidence="5" id="KW-1185">Reference proteome</keyword>
<evidence type="ECO:0000256" key="3">
    <source>
        <dbReference type="PROSITE-ProRule" id="PRU00023"/>
    </source>
</evidence>
<dbReference type="InterPro" id="IPR002110">
    <property type="entry name" value="Ankyrin_rpt"/>
</dbReference>